<dbReference type="GO" id="GO:0005976">
    <property type="term" value="P:polysaccharide metabolic process"/>
    <property type="evidence" value="ECO:0007669"/>
    <property type="project" value="InterPro"/>
</dbReference>
<proteinExistence type="predicted"/>
<dbReference type="RefSeq" id="WP_111391057.1">
    <property type="nucleotide sequence ID" value="NZ_QKTX01000001.1"/>
</dbReference>
<sequence length="173" mass="19997">MAVLSVDSTRSKANVFEEVGKYLQAEGFRIAAQDFERPWGGFFVIDESQIREFQRKFFPEITLSEEQFVQKLSPKFLVVAPEARLSWQYHHRRAELWNLLAGKSSISRSENDQEGPVVEMEQGKVVSLRQGERHRLIGTDSWGVVAEIWMHTDSAYPSDESDIVRLQDDYSRT</sequence>
<dbReference type="EMBL" id="QKTX01000001">
    <property type="protein sequence ID" value="PZV87375.1"/>
    <property type="molecule type" value="Genomic_DNA"/>
</dbReference>
<dbReference type="GO" id="GO:0016779">
    <property type="term" value="F:nucleotidyltransferase activity"/>
    <property type="evidence" value="ECO:0007669"/>
    <property type="project" value="InterPro"/>
</dbReference>
<keyword evidence="2" id="KW-0413">Isomerase</keyword>
<dbReference type="GO" id="GO:0016853">
    <property type="term" value="F:isomerase activity"/>
    <property type="evidence" value="ECO:0007669"/>
    <property type="project" value="UniProtKB-KW"/>
</dbReference>
<dbReference type="InterPro" id="IPR011051">
    <property type="entry name" value="RmlC_Cupin_sf"/>
</dbReference>
<dbReference type="Gene3D" id="2.60.120.10">
    <property type="entry name" value="Jelly Rolls"/>
    <property type="match status" value="1"/>
</dbReference>
<name>A0A326RXU7_9BACT</name>
<organism evidence="2 3">
    <name type="scientific">Algoriphagus aquaeductus</name>
    <dbReference type="NCBI Taxonomy" id="475299"/>
    <lineage>
        <taxon>Bacteria</taxon>
        <taxon>Pseudomonadati</taxon>
        <taxon>Bacteroidota</taxon>
        <taxon>Cytophagia</taxon>
        <taxon>Cytophagales</taxon>
        <taxon>Cyclobacteriaceae</taxon>
        <taxon>Algoriphagus</taxon>
    </lineage>
</organism>
<evidence type="ECO:0000313" key="2">
    <source>
        <dbReference type="EMBL" id="PZV87375.1"/>
    </source>
</evidence>
<keyword evidence="3" id="KW-1185">Reference proteome</keyword>
<dbReference type="SUPFAM" id="SSF51182">
    <property type="entry name" value="RmlC-like cupins"/>
    <property type="match status" value="1"/>
</dbReference>
<dbReference type="InterPro" id="IPR001538">
    <property type="entry name" value="Man6P_isomerase-2_C"/>
</dbReference>
<gene>
    <name evidence="2" type="ORF">CLV31_101248</name>
</gene>
<dbReference type="AlphaFoldDB" id="A0A326RXU7"/>
<reference evidence="2 3" key="1">
    <citation type="submission" date="2018-06" db="EMBL/GenBank/DDBJ databases">
        <title>Genomic Encyclopedia of Archaeal and Bacterial Type Strains, Phase II (KMG-II): from individual species to whole genera.</title>
        <authorList>
            <person name="Goeker M."/>
        </authorList>
    </citation>
    <scope>NUCLEOTIDE SEQUENCE [LARGE SCALE GENOMIC DNA]</scope>
    <source>
        <strain evidence="2 3">T4</strain>
    </source>
</reference>
<accession>A0A326RXU7</accession>
<feature type="domain" description="Mannose-6-phosphate isomerase type II C-terminal" evidence="1">
    <location>
        <begin position="75"/>
        <end position="168"/>
    </location>
</feature>
<dbReference type="InterPro" id="IPR014710">
    <property type="entry name" value="RmlC-like_jellyroll"/>
</dbReference>
<dbReference type="Pfam" id="PF01050">
    <property type="entry name" value="MannoseP_isomer"/>
    <property type="match status" value="1"/>
</dbReference>
<dbReference type="Proteomes" id="UP000248917">
    <property type="component" value="Unassembled WGS sequence"/>
</dbReference>
<evidence type="ECO:0000259" key="1">
    <source>
        <dbReference type="Pfam" id="PF01050"/>
    </source>
</evidence>
<protein>
    <submittedName>
        <fullName evidence="2">Mannose-6-phosphate isomerase type 2</fullName>
    </submittedName>
</protein>
<dbReference type="OrthoDB" id="9806359at2"/>
<comment type="caution">
    <text evidence="2">The sequence shown here is derived from an EMBL/GenBank/DDBJ whole genome shotgun (WGS) entry which is preliminary data.</text>
</comment>
<evidence type="ECO:0000313" key="3">
    <source>
        <dbReference type="Proteomes" id="UP000248917"/>
    </source>
</evidence>